<dbReference type="EMBL" id="OCMU01000001">
    <property type="protein sequence ID" value="SOD16816.1"/>
    <property type="molecule type" value="Genomic_DNA"/>
</dbReference>
<sequence>MQLDSRKHVSGKSGAIHRGPWRSIEEVEFATLEWVDWFNNRRLLDAIGYVPPAEFKKAYHRQQEESADAA</sequence>
<reference evidence="2 3" key="1">
    <citation type="submission" date="2017-09" db="EMBL/GenBank/DDBJ databases">
        <authorList>
            <person name="Ehlers B."/>
            <person name="Leendertz F.H."/>
        </authorList>
    </citation>
    <scope>NUCLEOTIDE SEQUENCE [LARGE SCALE GENOMIC DNA]</scope>
    <source>
        <strain evidence="2 3">Nm42</strain>
    </source>
</reference>
<gene>
    <name evidence="2" type="ORF">SAMN06297164_0768</name>
</gene>
<evidence type="ECO:0000313" key="3">
    <source>
        <dbReference type="Proteomes" id="UP000219335"/>
    </source>
</evidence>
<dbReference type="AlphaFoldDB" id="A0A286A4I4"/>
<dbReference type="Pfam" id="PF13333">
    <property type="entry name" value="rve_2"/>
    <property type="match status" value="1"/>
</dbReference>
<protein>
    <submittedName>
        <fullName evidence="2">Integrase core domain-containing protein</fullName>
    </submittedName>
</protein>
<evidence type="ECO:0000313" key="2">
    <source>
        <dbReference type="EMBL" id="SOD16816.1"/>
    </source>
</evidence>
<dbReference type="InterPro" id="IPR001584">
    <property type="entry name" value="Integrase_cat-core"/>
</dbReference>
<organism evidence="2 3">
    <name type="scientific">Nitrosomonas ureae</name>
    <dbReference type="NCBI Taxonomy" id="44577"/>
    <lineage>
        <taxon>Bacteria</taxon>
        <taxon>Pseudomonadati</taxon>
        <taxon>Pseudomonadota</taxon>
        <taxon>Betaproteobacteria</taxon>
        <taxon>Nitrosomonadales</taxon>
        <taxon>Nitrosomonadaceae</taxon>
        <taxon>Nitrosomonas</taxon>
    </lineage>
</organism>
<feature type="domain" description="Integrase catalytic" evidence="1">
    <location>
        <begin position="15"/>
        <end position="57"/>
    </location>
</feature>
<name>A0A286A4I4_9PROT</name>
<dbReference type="Proteomes" id="UP000219335">
    <property type="component" value="Unassembled WGS sequence"/>
</dbReference>
<proteinExistence type="predicted"/>
<evidence type="ECO:0000259" key="1">
    <source>
        <dbReference type="Pfam" id="PF13333"/>
    </source>
</evidence>
<accession>A0A286A4I4</accession>